<protein>
    <submittedName>
        <fullName evidence="4">Lipase family protein</fullName>
    </submittedName>
</protein>
<feature type="domain" description="Fungal lipase-type" evidence="3">
    <location>
        <begin position="239"/>
        <end position="376"/>
    </location>
</feature>
<reference evidence="4" key="2">
    <citation type="submission" date="2021-09" db="EMBL/GenBank/DDBJ databases">
        <authorList>
            <person name="Gilroy R."/>
        </authorList>
    </citation>
    <scope>NUCLEOTIDE SEQUENCE</scope>
    <source>
        <strain evidence="4">ChiHjej13B12-9602</strain>
    </source>
</reference>
<reference evidence="4" key="1">
    <citation type="journal article" date="2021" name="PeerJ">
        <title>Extensive microbial diversity within the chicken gut microbiome revealed by metagenomics and culture.</title>
        <authorList>
            <person name="Gilroy R."/>
            <person name="Ravi A."/>
            <person name="Getino M."/>
            <person name="Pursley I."/>
            <person name="Horton D.L."/>
            <person name="Alikhan N.F."/>
            <person name="Baker D."/>
            <person name="Gharbi K."/>
            <person name="Hall N."/>
            <person name="Watson M."/>
            <person name="Adriaenssens E.M."/>
            <person name="Foster-Nyarko E."/>
            <person name="Jarju S."/>
            <person name="Secka A."/>
            <person name="Antonio M."/>
            <person name="Oren A."/>
            <person name="Chaudhuri R.R."/>
            <person name="La Ragione R."/>
            <person name="Hildebrand F."/>
            <person name="Pallen M.J."/>
        </authorList>
    </citation>
    <scope>NUCLEOTIDE SEQUENCE</scope>
    <source>
        <strain evidence="4">ChiHjej13B12-9602</strain>
    </source>
</reference>
<name>A0A921IWE0_9ACTN</name>
<dbReference type="EMBL" id="DYUZ01000022">
    <property type="protein sequence ID" value="HJG37267.1"/>
    <property type="molecule type" value="Genomic_DNA"/>
</dbReference>
<dbReference type="GO" id="GO:0006629">
    <property type="term" value="P:lipid metabolic process"/>
    <property type="evidence" value="ECO:0007669"/>
    <property type="project" value="InterPro"/>
</dbReference>
<dbReference type="PANTHER" id="PTHR45856">
    <property type="entry name" value="ALPHA/BETA-HYDROLASES SUPERFAMILY PROTEIN"/>
    <property type="match status" value="1"/>
</dbReference>
<dbReference type="PANTHER" id="PTHR45856:SF24">
    <property type="entry name" value="FUNGAL LIPASE-LIKE DOMAIN-CONTAINING PROTEIN"/>
    <property type="match status" value="1"/>
</dbReference>
<evidence type="ECO:0000256" key="2">
    <source>
        <dbReference type="SAM" id="Phobius"/>
    </source>
</evidence>
<evidence type="ECO:0000256" key="1">
    <source>
        <dbReference type="SAM" id="MobiDB-lite"/>
    </source>
</evidence>
<dbReference type="Proteomes" id="UP000753256">
    <property type="component" value="Unassembled WGS sequence"/>
</dbReference>
<dbReference type="AlphaFoldDB" id="A0A921IWE0"/>
<evidence type="ECO:0000313" key="5">
    <source>
        <dbReference type="Proteomes" id="UP000753256"/>
    </source>
</evidence>
<proteinExistence type="predicted"/>
<keyword evidence="2" id="KW-1133">Transmembrane helix</keyword>
<dbReference type="InterPro" id="IPR002921">
    <property type="entry name" value="Fungal_lipase-type"/>
</dbReference>
<dbReference type="InterPro" id="IPR029058">
    <property type="entry name" value="AB_hydrolase_fold"/>
</dbReference>
<comment type="caution">
    <text evidence="4">The sequence shown here is derived from an EMBL/GenBank/DDBJ whole genome shotgun (WGS) entry which is preliminary data.</text>
</comment>
<keyword evidence="2" id="KW-0472">Membrane</keyword>
<dbReference type="Gene3D" id="3.40.50.1820">
    <property type="entry name" value="alpha/beta hydrolase"/>
    <property type="match status" value="1"/>
</dbReference>
<evidence type="ECO:0000259" key="3">
    <source>
        <dbReference type="Pfam" id="PF01764"/>
    </source>
</evidence>
<evidence type="ECO:0000313" key="4">
    <source>
        <dbReference type="EMBL" id="HJG37267.1"/>
    </source>
</evidence>
<gene>
    <name evidence="4" type="ORF">K8V70_05340</name>
</gene>
<dbReference type="CDD" id="cd00519">
    <property type="entry name" value="Lipase_3"/>
    <property type="match status" value="1"/>
</dbReference>
<accession>A0A921IWE0</accession>
<sequence>MTMTRDGNLPVEDDAMDSPAGEANFDMAGSEVGAASAEARHDAGGGDSRRPRKGHRKLKIVLLTVLVAVVLGGAILAIAVHRRIEEERAGTIAMSAPSAPHELEDSTGRSGAFTARVDFTSMAATEGQHVSTEISWDDAWFFQDPTVYNHDLATTCSVLSAVANAESSYYQAGSDAPAYMENAFAQLGFDDISTASYQYRSEIFDEVVDFITGTDDVVAYSIASKRIAGPDGSEKTLYVVSVRGSYGAEWLSDFNMGDAADYEMDAIDHQGFMEAANEIVEQLADRITEDAQDRGTDDVALLFCGHSRGAATANLAASYADDMTEGLRPLAPPGSIYCYTFATPGVTEFTNVTDPIYDNIFNIMNPSDMVPRMPLASWGYSRYGNDLWLPGYGDDGFDEMYEEMAVAFEENVGAPCPYAPEDRESVDRLIDDLSREVPTEDDLVSVGTFATLVHDLTSGVDLMQILYGHYPGVYIAWMQTIDGGDLRQTQ</sequence>
<dbReference type="RefSeq" id="WP_273189949.1">
    <property type="nucleotide sequence ID" value="NZ_DYUZ01000022.1"/>
</dbReference>
<dbReference type="SUPFAM" id="SSF53474">
    <property type="entry name" value="alpha/beta-Hydrolases"/>
    <property type="match status" value="1"/>
</dbReference>
<feature type="transmembrane region" description="Helical" evidence="2">
    <location>
        <begin position="60"/>
        <end position="80"/>
    </location>
</feature>
<keyword evidence="2" id="KW-0812">Transmembrane</keyword>
<dbReference type="Pfam" id="PF01764">
    <property type="entry name" value="Lipase_3"/>
    <property type="match status" value="1"/>
</dbReference>
<dbReference type="InterPro" id="IPR051218">
    <property type="entry name" value="Sec_MonoDiacylglyc_Lipase"/>
</dbReference>
<organism evidence="4 5">
    <name type="scientific">Enorma phocaeensis</name>
    <dbReference type="NCBI Taxonomy" id="1871019"/>
    <lineage>
        <taxon>Bacteria</taxon>
        <taxon>Bacillati</taxon>
        <taxon>Actinomycetota</taxon>
        <taxon>Coriobacteriia</taxon>
        <taxon>Coriobacteriales</taxon>
        <taxon>Coriobacteriaceae</taxon>
        <taxon>Enorma</taxon>
    </lineage>
</organism>
<feature type="region of interest" description="Disordered" evidence="1">
    <location>
        <begin position="1"/>
        <end position="26"/>
    </location>
</feature>